<dbReference type="EMBL" id="JAXIOK010000010">
    <property type="protein sequence ID" value="KAK4760302.1"/>
    <property type="molecule type" value="Genomic_DNA"/>
</dbReference>
<protein>
    <submittedName>
        <fullName evidence="1">Uncharacterized protein</fullName>
    </submittedName>
</protein>
<accession>A0AAN7K609</accession>
<comment type="caution">
    <text evidence="1">The sequence shown here is derived from an EMBL/GenBank/DDBJ whole genome shotgun (WGS) entry which is preliminary data.</text>
</comment>
<gene>
    <name evidence="1" type="ORF">SAY87_005195</name>
</gene>
<dbReference type="AlphaFoldDB" id="A0AAN7K609"/>
<name>A0AAN7K609_9MYRT</name>
<evidence type="ECO:0000313" key="2">
    <source>
        <dbReference type="Proteomes" id="UP001345219"/>
    </source>
</evidence>
<keyword evidence="2" id="KW-1185">Reference proteome</keyword>
<organism evidence="1 2">
    <name type="scientific">Trapa incisa</name>
    <dbReference type="NCBI Taxonomy" id="236973"/>
    <lineage>
        <taxon>Eukaryota</taxon>
        <taxon>Viridiplantae</taxon>
        <taxon>Streptophyta</taxon>
        <taxon>Embryophyta</taxon>
        <taxon>Tracheophyta</taxon>
        <taxon>Spermatophyta</taxon>
        <taxon>Magnoliopsida</taxon>
        <taxon>eudicotyledons</taxon>
        <taxon>Gunneridae</taxon>
        <taxon>Pentapetalae</taxon>
        <taxon>rosids</taxon>
        <taxon>malvids</taxon>
        <taxon>Myrtales</taxon>
        <taxon>Lythraceae</taxon>
        <taxon>Trapa</taxon>
    </lineage>
</organism>
<reference evidence="1 2" key="1">
    <citation type="journal article" date="2023" name="Hortic Res">
        <title>Pangenome of water caltrop reveals structural variations and asymmetric subgenome divergence after allopolyploidization.</title>
        <authorList>
            <person name="Zhang X."/>
            <person name="Chen Y."/>
            <person name="Wang L."/>
            <person name="Yuan Y."/>
            <person name="Fang M."/>
            <person name="Shi L."/>
            <person name="Lu R."/>
            <person name="Comes H.P."/>
            <person name="Ma Y."/>
            <person name="Chen Y."/>
            <person name="Huang G."/>
            <person name="Zhou Y."/>
            <person name="Zheng Z."/>
            <person name="Qiu Y."/>
        </authorList>
    </citation>
    <scope>NUCLEOTIDE SEQUENCE [LARGE SCALE GENOMIC DNA]</scope>
    <source>
        <tissue evidence="1">Roots</tissue>
    </source>
</reference>
<dbReference type="Proteomes" id="UP001345219">
    <property type="component" value="Chromosome 5"/>
</dbReference>
<sequence length="64" mass="7793">MTRWRIEVLKHHHWNPRSLDRHDRATTHNITPYHVTSAERKYAVISINQWDHHMLGQLSQLIQM</sequence>
<evidence type="ECO:0000313" key="1">
    <source>
        <dbReference type="EMBL" id="KAK4760302.1"/>
    </source>
</evidence>
<proteinExistence type="predicted"/>